<dbReference type="Proteomes" id="UP000290567">
    <property type="component" value="Unassembled WGS sequence"/>
</dbReference>
<evidence type="ECO:0000313" key="2">
    <source>
        <dbReference type="Proteomes" id="UP000290567"/>
    </source>
</evidence>
<proteinExistence type="predicted"/>
<comment type="caution">
    <text evidence="1">The sequence shown here is derived from an EMBL/GenBank/DDBJ whole genome shotgun (WGS) entry which is preliminary data.</text>
</comment>
<name>A0A4P5PIT9_9ENTE</name>
<organism evidence="1 2">
    <name type="scientific">Enterococcus florum</name>
    <dbReference type="NCBI Taxonomy" id="2480627"/>
    <lineage>
        <taxon>Bacteria</taxon>
        <taxon>Bacillati</taxon>
        <taxon>Bacillota</taxon>
        <taxon>Bacilli</taxon>
        <taxon>Lactobacillales</taxon>
        <taxon>Enterococcaceae</taxon>
        <taxon>Enterococcus</taxon>
    </lineage>
</organism>
<dbReference type="AlphaFoldDB" id="A0A4P5PIT9"/>
<keyword evidence="2" id="KW-1185">Reference proteome</keyword>
<dbReference type="EMBL" id="BJCC01000033">
    <property type="protein sequence ID" value="GCF95502.1"/>
    <property type="molecule type" value="Genomic_DNA"/>
</dbReference>
<evidence type="ECO:0000313" key="1">
    <source>
        <dbReference type="EMBL" id="GCF95502.1"/>
    </source>
</evidence>
<protein>
    <submittedName>
        <fullName evidence="1">Uncharacterized protein</fullName>
    </submittedName>
</protein>
<reference evidence="2" key="1">
    <citation type="submission" date="2019-02" db="EMBL/GenBank/DDBJ databases">
        <title>Draft genome sequence of Enterococcus sp. Gos25-1.</title>
        <authorList>
            <person name="Tanaka N."/>
            <person name="Shiwa Y."/>
            <person name="Fujita N."/>
        </authorList>
    </citation>
    <scope>NUCLEOTIDE SEQUENCE [LARGE SCALE GENOMIC DNA]</scope>
    <source>
        <strain evidence="2">Gos25-1</strain>
    </source>
</reference>
<accession>A0A4P5PIT9</accession>
<gene>
    <name evidence="1" type="ORF">NRIC_33930</name>
</gene>
<sequence length="50" mass="5903">MFILLLSDYSWNAYQLGLRPGYEYSHPQKGSIFVKQEIEGIGYHRIEKLI</sequence>